<dbReference type="SUPFAM" id="SSF53720">
    <property type="entry name" value="ALDH-like"/>
    <property type="match status" value="1"/>
</dbReference>
<dbReference type="PANTHER" id="PTHR43866">
    <property type="entry name" value="MALONATE-SEMIALDEHYDE DEHYDROGENASE"/>
    <property type="match status" value="1"/>
</dbReference>
<sequence>DQPGADVGPLISPQAKERVNSLIQSGVDEGAKVLLDGRNVKDQPSLARSRLEKKSSVVL</sequence>
<evidence type="ECO:0000256" key="2">
    <source>
        <dbReference type="ARBA" id="ARBA00047644"/>
    </source>
</evidence>
<dbReference type="Proteomes" id="UP001529510">
    <property type="component" value="Unassembled WGS sequence"/>
</dbReference>
<dbReference type="InterPro" id="IPR016161">
    <property type="entry name" value="Ald_DH/histidinol_DH"/>
</dbReference>
<keyword evidence="6" id="KW-1185">Reference proteome</keyword>
<dbReference type="GO" id="GO:0004491">
    <property type="term" value="F:methylmalonate-semialdehyde dehydrogenase (acylating, NAD) activity"/>
    <property type="evidence" value="ECO:0007669"/>
    <property type="project" value="UniProtKB-EC"/>
</dbReference>
<reference evidence="5 6" key="1">
    <citation type="submission" date="2024-05" db="EMBL/GenBank/DDBJ databases">
        <title>Genome sequencing and assembly of Indian major carp, Cirrhinus mrigala (Hamilton, 1822).</title>
        <authorList>
            <person name="Mohindra V."/>
            <person name="Chowdhury L.M."/>
            <person name="Lal K."/>
            <person name="Jena J.K."/>
        </authorList>
    </citation>
    <scope>NUCLEOTIDE SEQUENCE [LARGE SCALE GENOMIC DNA]</scope>
    <source>
        <strain evidence="5">CM1030</strain>
        <tissue evidence="5">Blood</tissue>
    </source>
</reference>
<gene>
    <name evidence="5" type="ORF">M9458_035123</name>
</gene>
<evidence type="ECO:0000259" key="4">
    <source>
        <dbReference type="Pfam" id="PF00171"/>
    </source>
</evidence>
<comment type="caution">
    <text evidence="5">The sequence shown here is derived from an EMBL/GenBank/DDBJ whole genome shotgun (WGS) entry which is preliminary data.</text>
</comment>
<name>A0ABD0P9E4_CIRMR</name>
<dbReference type="AlphaFoldDB" id="A0ABD0P9E4"/>
<comment type="catalytic activity">
    <reaction evidence="2">
        <text>2-methyl-3-oxopropanoate + NAD(+) + CoA + H2O = propanoyl-CoA + hydrogencarbonate + NADH + H(+)</text>
        <dbReference type="Rhea" id="RHEA:20804"/>
        <dbReference type="ChEBI" id="CHEBI:15377"/>
        <dbReference type="ChEBI" id="CHEBI:15378"/>
        <dbReference type="ChEBI" id="CHEBI:17544"/>
        <dbReference type="ChEBI" id="CHEBI:57287"/>
        <dbReference type="ChEBI" id="CHEBI:57392"/>
        <dbReference type="ChEBI" id="CHEBI:57540"/>
        <dbReference type="ChEBI" id="CHEBI:57700"/>
        <dbReference type="ChEBI" id="CHEBI:57945"/>
        <dbReference type="EC" id="1.2.1.27"/>
    </reaction>
    <physiologicalReaction direction="left-to-right" evidence="2">
        <dbReference type="Rhea" id="RHEA:20805"/>
    </physiologicalReaction>
</comment>
<accession>A0ABD0P9E4</accession>
<comment type="catalytic activity">
    <reaction evidence="3">
        <text>3-oxopropanoate + NAD(+) + CoA + H2O = hydrogencarbonate + acetyl-CoA + NADH + H(+)</text>
        <dbReference type="Rhea" id="RHEA:76615"/>
        <dbReference type="ChEBI" id="CHEBI:15377"/>
        <dbReference type="ChEBI" id="CHEBI:15378"/>
        <dbReference type="ChEBI" id="CHEBI:17544"/>
        <dbReference type="ChEBI" id="CHEBI:33190"/>
        <dbReference type="ChEBI" id="CHEBI:57287"/>
        <dbReference type="ChEBI" id="CHEBI:57288"/>
        <dbReference type="ChEBI" id="CHEBI:57540"/>
        <dbReference type="ChEBI" id="CHEBI:57945"/>
        <dbReference type="EC" id="1.2.1.27"/>
    </reaction>
    <physiologicalReaction direction="left-to-right" evidence="3">
        <dbReference type="Rhea" id="RHEA:76616"/>
    </physiologicalReaction>
</comment>
<organism evidence="5 6">
    <name type="scientific">Cirrhinus mrigala</name>
    <name type="common">Mrigala</name>
    <dbReference type="NCBI Taxonomy" id="683832"/>
    <lineage>
        <taxon>Eukaryota</taxon>
        <taxon>Metazoa</taxon>
        <taxon>Chordata</taxon>
        <taxon>Craniata</taxon>
        <taxon>Vertebrata</taxon>
        <taxon>Euteleostomi</taxon>
        <taxon>Actinopterygii</taxon>
        <taxon>Neopterygii</taxon>
        <taxon>Teleostei</taxon>
        <taxon>Ostariophysi</taxon>
        <taxon>Cypriniformes</taxon>
        <taxon>Cyprinidae</taxon>
        <taxon>Labeoninae</taxon>
        <taxon>Labeonini</taxon>
        <taxon>Cirrhinus</taxon>
    </lineage>
</organism>
<dbReference type="InterPro" id="IPR015590">
    <property type="entry name" value="Aldehyde_DH_dom"/>
</dbReference>
<evidence type="ECO:0000256" key="1">
    <source>
        <dbReference type="ARBA" id="ARBA00009986"/>
    </source>
</evidence>
<evidence type="ECO:0000313" key="6">
    <source>
        <dbReference type="Proteomes" id="UP001529510"/>
    </source>
</evidence>
<protein>
    <recommendedName>
        <fullName evidence="4">Aldehyde dehydrogenase domain-containing protein</fullName>
    </recommendedName>
</protein>
<evidence type="ECO:0000256" key="3">
    <source>
        <dbReference type="ARBA" id="ARBA00048821"/>
    </source>
</evidence>
<proteinExistence type="inferred from homology"/>
<evidence type="ECO:0000313" key="5">
    <source>
        <dbReference type="EMBL" id="KAL0170527.1"/>
    </source>
</evidence>
<dbReference type="InterPro" id="IPR016163">
    <property type="entry name" value="Ald_DH_C"/>
</dbReference>
<dbReference type="Pfam" id="PF00171">
    <property type="entry name" value="Aldedh"/>
    <property type="match status" value="1"/>
</dbReference>
<dbReference type="EMBL" id="JAMKFB020000017">
    <property type="protein sequence ID" value="KAL0170527.1"/>
    <property type="molecule type" value="Genomic_DNA"/>
</dbReference>
<feature type="non-terminal residue" evidence="5">
    <location>
        <position position="1"/>
    </location>
</feature>
<dbReference type="PANTHER" id="PTHR43866:SF3">
    <property type="entry name" value="METHYLMALONATE-SEMIALDEHYDE DEHYDROGENASE [ACYLATING], MITOCHONDRIAL"/>
    <property type="match status" value="1"/>
</dbReference>
<dbReference type="InterPro" id="IPR010061">
    <property type="entry name" value="MeMal-semiAld_DH"/>
</dbReference>
<feature type="domain" description="Aldehyde dehydrogenase" evidence="4">
    <location>
        <begin position="2"/>
        <end position="41"/>
    </location>
</feature>
<comment type="similarity">
    <text evidence="1">Belongs to the aldehyde dehydrogenase family.</text>
</comment>
<dbReference type="Gene3D" id="3.40.309.10">
    <property type="entry name" value="Aldehyde Dehydrogenase, Chain A, domain 2"/>
    <property type="match status" value="1"/>
</dbReference>